<keyword evidence="3" id="KW-1185">Reference proteome</keyword>
<dbReference type="Proteomes" id="UP000507470">
    <property type="component" value="Unassembled WGS sequence"/>
</dbReference>
<sequence length="219" mass="25259">MEGVEFIRFPKPWRDREKCTRWINACRNTMAEVSRQKYYLKLVSQCSTLYRKLVQSTTLFLLPEYYIVIPVLNSSFVGSLRPYRREGFTTDRVKRDTYICSKHFVGGRGPTDSDPDPVPATTTPSDVHKLGKRRKAPTPRNSEIELLRCTLNEKEGSALAKTPENETVVKYINMYLDVSNVKKIELNSNSIQVLQFHNLCAYGISWSISKQTSILEQRL</sequence>
<feature type="region of interest" description="Disordered" evidence="1">
    <location>
        <begin position="108"/>
        <end position="138"/>
    </location>
</feature>
<organism evidence="2 3">
    <name type="scientific">Mytilus coruscus</name>
    <name type="common">Sea mussel</name>
    <dbReference type="NCBI Taxonomy" id="42192"/>
    <lineage>
        <taxon>Eukaryota</taxon>
        <taxon>Metazoa</taxon>
        <taxon>Spiralia</taxon>
        <taxon>Lophotrochozoa</taxon>
        <taxon>Mollusca</taxon>
        <taxon>Bivalvia</taxon>
        <taxon>Autobranchia</taxon>
        <taxon>Pteriomorphia</taxon>
        <taxon>Mytilida</taxon>
        <taxon>Mytiloidea</taxon>
        <taxon>Mytilidae</taxon>
        <taxon>Mytilinae</taxon>
        <taxon>Mytilus</taxon>
    </lineage>
</organism>
<accession>A0A6J8DRX1</accession>
<gene>
    <name evidence="2" type="ORF">MCOR_43631</name>
</gene>
<evidence type="ECO:0000313" key="2">
    <source>
        <dbReference type="EMBL" id="CAC5410447.1"/>
    </source>
</evidence>
<protein>
    <recommendedName>
        <fullName evidence="4">THAP-type domain-containing protein</fullName>
    </recommendedName>
</protein>
<evidence type="ECO:0000313" key="3">
    <source>
        <dbReference type="Proteomes" id="UP000507470"/>
    </source>
</evidence>
<dbReference type="OrthoDB" id="5985787at2759"/>
<dbReference type="EMBL" id="CACVKT020007771">
    <property type="protein sequence ID" value="CAC5410447.1"/>
    <property type="molecule type" value="Genomic_DNA"/>
</dbReference>
<dbReference type="AlphaFoldDB" id="A0A6J8DRX1"/>
<reference evidence="2 3" key="1">
    <citation type="submission" date="2020-06" db="EMBL/GenBank/DDBJ databases">
        <authorList>
            <person name="Li R."/>
            <person name="Bekaert M."/>
        </authorList>
    </citation>
    <scope>NUCLEOTIDE SEQUENCE [LARGE SCALE GENOMIC DNA]</scope>
    <source>
        <strain evidence="3">wild</strain>
    </source>
</reference>
<evidence type="ECO:0008006" key="4">
    <source>
        <dbReference type="Google" id="ProtNLM"/>
    </source>
</evidence>
<name>A0A6J8DRX1_MYTCO</name>
<evidence type="ECO:0000256" key="1">
    <source>
        <dbReference type="SAM" id="MobiDB-lite"/>
    </source>
</evidence>
<proteinExistence type="predicted"/>